<reference evidence="1 2" key="1">
    <citation type="submission" date="2019-01" db="EMBL/GenBank/DDBJ databases">
        <title>High-quality-draft genome sequences of five non-tuberculosis mycobacteriaceae isolated from a nosocomial environment.</title>
        <authorList>
            <person name="Tiago I."/>
            <person name="Alarico S."/>
            <person name="Pereira S.G."/>
            <person name="Coelho C."/>
            <person name="Maranha A."/>
            <person name="Empadinhas N."/>
        </authorList>
    </citation>
    <scope>NUCLEOTIDE SEQUENCE [LARGE SCALE GENOMIC DNA]</scope>
    <source>
        <strain evidence="1 2">22DIII</strain>
    </source>
</reference>
<dbReference type="AlphaFoldDB" id="A0A4R5X6N7"/>
<dbReference type="EMBL" id="SDLP01000003">
    <property type="protein sequence ID" value="TDL08465.1"/>
    <property type="molecule type" value="Genomic_DNA"/>
</dbReference>
<evidence type="ECO:0000313" key="1">
    <source>
        <dbReference type="EMBL" id="TDL08465.1"/>
    </source>
</evidence>
<name>A0A4R5X6N7_9MYCO</name>
<protein>
    <submittedName>
        <fullName evidence="1">DUF732 domain-containing protein</fullName>
    </submittedName>
</protein>
<gene>
    <name evidence="1" type="ORF">EUA04_13585</name>
</gene>
<evidence type="ECO:0000313" key="2">
    <source>
        <dbReference type="Proteomes" id="UP000294952"/>
    </source>
</evidence>
<sequence>MCSTTGGETVNRVHVGLSVAGAVAAMMTLAAPATADTAGYLEGLEPVYTSLTRDQLLTAGSMACAILGSGQPAPVAVNALYKQMGISLAAGNSIVTGAVIDLGC</sequence>
<organism evidence="1 2">
    <name type="scientific">Mycolicibacterium obuense</name>
    <dbReference type="NCBI Taxonomy" id="1807"/>
    <lineage>
        <taxon>Bacteria</taxon>
        <taxon>Bacillati</taxon>
        <taxon>Actinomycetota</taxon>
        <taxon>Actinomycetes</taxon>
        <taxon>Mycobacteriales</taxon>
        <taxon>Mycobacteriaceae</taxon>
        <taxon>Mycolicibacterium</taxon>
    </lineage>
</organism>
<proteinExistence type="predicted"/>
<comment type="caution">
    <text evidence="1">The sequence shown here is derived from an EMBL/GenBank/DDBJ whole genome shotgun (WGS) entry which is preliminary data.</text>
</comment>
<accession>A0A4R5X6N7</accession>
<dbReference type="Proteomes" id="UP000294952">
    <property type="component" value="Unassembled WGS sequence"/>
</dbReference>